<dbReference type="Pfam" id="PF19736">
    <property type="entry name" value="DUF6226"/>
    <property type="match status" value="1"/>
</dbReference>
<organism evidence="1 2">
    <name type="scientific">Segniliparus rugosus (strain ATCC BAA-974 / DSM 45345 / CCUG 50838 / CIP 108380 / JCM 13579 / CDC 945)</name>
    <dbReference type="NCBI Taxonomy" id="679197"/>
    <lineage>
        <taxon>Bacteria</taxon>
        <taxon>Bacillati</taxon>
        <taxon>Actinomycetota</taxon>
        <taxon>Actinomycetes</taxon>
        <taxon>Mycobacteriales</taxon>
        <taxon>Segniliparaceae</taxon>
        <taxon>Segniliparus</taxon>
    </lineage>
</organism>
<dbReference type="EMBL" id="ACZI02000002">
    <property type="protein sequence ID" value="EFV13432.1"/>
    <property type="molecule type" value="Genomic_DNA"/>
</dbReference>
<accession>E5XQE9</accession>
<dbReference type="eggNOG" id="ENOG5032W0S">
    <property type="taxonomic scope" value="Bacteria"/>
</dbReference>
<evidence type="ECO:0000313" key="1">
    <source>
        <dbReference type="EMBL" id="EFV13432.1"/>
    </source>
</evidence>
<proteinExistence type="predicted"/>
<name>E5XQE9_SEGRC</name>
<dbReference type="Proteomes" id="UP000004816">
    <property type="component" value="Unassembled WGS sequence"/>
</dbReference>
<dbReference type="InterPro" id="IPR045773">
    <property type="entry name" value="DUF6226"/>
</dbReference>
<gene>
    <name evidence="1" type="ORF">HMPREF9336_01721</name>
</gene>
<dbReference type="AlphaFoldDB" id="E5XQE9"/>
<dbReference type="HOGENOM" id="CLU_111536_0_0_11"/>
<sequence length="205" mass="22440">MSAYRRPDVPSMVFLDASGTTIDYGNRWEGSPPDGTYSQAGNLERFAPLHLVADELIDYLLREYQVEAVETVSASGERTVELVPTNPDGARLTLRYADFPGVEIGAGLRKRVMLPWCGCDACDEPFEDCADALETWALGTAAGKFVEMIEHEGPHKGKPSVGYRMEGAGSGWQVVEADDAFEADAARLRGLPDGRWQSWPLRAEG</sequence>
<dbReference type="OrthoDB" id="3290597at2"/>
<keyword evidence="2" id="KW-1185">Reference proteome</keyword>
<reference evidence="1 2" key="1">
    <citation type="journal article" date="2011" name="Stand. Genomic Sci.">
        <title>High quality draft genome sequence of Segniliparus rugosus CDC 945(T)= (ATCC BAA-974(T)).</title>
        <authorList>
            <person name="Earl A.M."/>
            <person name="Desjardins C.A."/>
            <person name="Fitzgerald M.G."/>
            <person name="Arachchi H.M."/>
            <person name="Zeng Q."/>
            <person name="Mehta T."/>
            <person name="Griggs A."/>
            <person name="Birren B.W."/>
            <person name="Toney N.C."/>
            <person name="Carr J."/>
            <person name="Posey J."/>
            <person name="Butler W.R."/>
        </authorList>
    </citation>
    <scope>NUCLEOTIDE SEQUENCE [LARGE SCALE GENOMIC DNA]</scope>
    <source>
        <strain evidence="2">ATCC BAA-974 / DSM 45345 / CCUG 50838 / CIP 108380 / JCM 13579 / CDC 945</strain>
    </source>
</reference>
<comment type="caution">
    <text evidence="1">The sequence shown here is derived from an EMBL/GenBank/DDBJ whole genome shotgun (WGS) entry which is preliminary data.</text>
</comment>
<dbReference type="RefSeq" id="WP_007469440.1">
    <property type="nucleotide sequence ID" value="NZ_KI391953.1"/>
</dbReference>
<protein>
    <submittedName>
        <fullName evidence="1">Uncharacterized protein</fullName>
    </submittedName>
</protein>
<dbReference type="STRING" id="679197.HMPREF9336_01721"/>
<evidence type="ECO:0000313" key="2">
    <source>
        <dbReference type="Proteomes" id="UP000004816"/>
    </source>
</evidence>